<dbReference type="OrthoDB" id="73044at2759"/>
<proteinExistence type="predicted"/>
<protein>
    <submittedName>
        <fullName evidence="1">Uncharacterized protein</fullName>
    </submittedName>
</protein>
<organism evidence="1 2">
    <name type="scientific">Phytophthora palmivora</name>
    <dbReference type="NCBI Taxonomy" id="4796"/>
    <lineage>
        <taxon>Eukaryota</taxon>
        <taxon>Sar</taxon>
        <taxon>Stramenopiles</taxon>
        <taxon>Oomycota</taxon>
        <taxon>Peronosporomycetes</taxon>
        <taxon>Peronosporales</taxon>
        <taxon>Peronosporaceae</taxon>
        <taxon>Phytophthora</taxon>
    </lineage>
</organism>
<gene>
    <name evidence="1" type="ORF">PHPALM_11989</name>
</gene>
<keyword evidence="2" id="KW-1185">Reference proteome</keyword>
<name>A0A2P4Y0W5_9STRA</name>
<feature type="non-terminal residue" evidence="1">
    <location>
        <position position="137"/>
    </location>
</feature>
<evidence type="ECO:0000313" key="1">
    <source>
        <dbReference type="EMBL" id="POM71444.1"/>
    </source>
</evidence>
<reference evidence="1 2" key="1">
    <citation type="journal article" date="2017" name="Genome Biol. Evol.">
        <title>Phytophthora megakarya and P. palmivora, closely related causal agents of cacao black pod rot, underwent increases in genome sizes and gene numbers by different mechanisms.</title>
        <authorList>
            <person name="Ali S.S."/>
            <person name="Shao J."/>
            <person name="Lary D.J."/>
            <person name="Kronmiller B."/>
            <person name="Shen D."/>
            <person name="Strem M.D."/>
            <person name="Amoako-Attah I."/>
            <person name="Akrofi A.Y."/>
            <person name="Begoude B.A."/>
            <person name="Ten Hoopen G.M."/>
            <person name="Coulibaly K."/>
            <person name="Kebe B.I."/>
            <person name="Melnick R.L."/>
            <person name="Guiltinan M.J."/>
            <person name="Tyler B.M."/>
            <person name="Meinhardt L.W."/>
            <person name="Bailey B.A."/>
        </authorList>
    </citation>
    <scope>NUCLEOTIDE SEQUENCE [LARGE SCALE GENOMIC DNA]</scope>
    <source>
        <strain evidence="2">sbr112.9</strain>
    </source>
</reference>
<evidence type="ECO:0000313" key="2">
    <source>
        <dbReference type="Proteomes" id="UP000237271"/>
    </source>
</evidence>
<dbReference type="AlphaFoldDB" id="A0A2P4Y0W5"/>
<sequence length="137" mass="15330">MLATPLTTTQRSEDGAAVVKSIRHYWEQISVNERQQILFLDEPELVKQLYKLNLSLLCVGLMQRHLKTSNRTATDAATVNKKVETTTTSVSKAAHATNESAVEERATTQPVMRAVTDTSLEKTYELLEAMEFMDIGT</sequence>
<accession>A0A2P4Y0W5</accession>
<dbReference type="EMBL" id="NCKW01006493">
    <property type="protein sequence ID" value="POM71444.1"/>
    <property type="molecule type" value="Genomic_DNA"/>
</dbReference>
<dbReference type="Proteomes" id="UP000237271">
    <property type="component" value="Unassembled WGS sequence"/>
</dbReference>
<comment type="caution">
    <text evidence="1">The sequence shown here is derived from an EMBL/GenBank/DDBJ whole genome shotgun (WGS) entry which is preliminary data.</text>
</comment>